<name>A0ABS0XNP1_9SPHN</name>
<feature type="compositionally biased region" description="Basic and acidic residues" evidence="1">
    <location>
        <begin position="1"/>
        <end position="12"/>
    </location>
</feature>
<organism evidence="2 3">
    <name type="scientific">Sphingomonas mollis</name>
    <dbReference type="NCBI Taxonomy" id="2795726"/>
    <lineage>
        <taxon>Bacteria</taxon>
        <taxon>Pseudomonadati</taxon>
        <taxon>Pseudomonadota</taxon>
        <taxon>Alphaproteobacteria</taxon>
        <taxon>Sphingomonadales</taxon>
        <taxon>Sphingomonadaceae</taxon>
        <taxon>Sphingomonas</taxon>
    </lineage>
</organism>
<evidence type="ECO:0000256" key="1">
    <source>
        <dbReference type="SAM" id="MobiDB-lite"/>
    </source>
</evidence>
<dbReference type="Proteomes" id="UP000640426">
    <property type="component" value="Unassembled WGS sequence"/>
</dbReference>
<dbReference type="RefSeq" id="WP_199036623.1">
    <property type="nucleotide sequence ID" value="NZ_JAELXS010000003.1"/>
</dbReference>
<reference evidence="3" key="1">
    <citation type="submission" date="2020-12" db="EMBL/GenBank/DDBJ databases">
        <title>Hymenobacter sp.</title>
        <authorList>
            <person name="Kim M.K."/>
        </authorList>
    </citation>
    <scope>NUCLEOTIDE SEQUENCE [LARGE SCALE GENOMIC DNA]</scope>
    <source>
        <strain evidence="3">BT553</strain>
    </source>
</reference>
<feature type="region of interest" description="Disordered" evidence="1">
    <location>
        <begin position="1"/>
        <end position="30"/>
    </location>
</feature>
<evidence type="ECO:0000313" key="3">
    <source>
        <dbReference type="Proteomes" id="UP000640426"/>
    </source>
</evidence>
<gene>
    <name evidence="2" type="ORF">JAO74_07530</name>
</gene>
<sequence>MIDRTPTPRDQRPSLPAFDPVPRRKPRHDGWTPARQVAFIEALADTGSVTRAAAQVNMSSESAYYLRRQPGAEGFARAWEAALDMGVLRLKDEAFDRALNGQLVPVIAGGQLLGYRRRKNDRLIMFILRHYGARPQSGSFRPARPTQVEAPADDAPANTLIAAFEGLDLDDAAQDQIAAILTACAARSRATAPPDNPAIAFVPSDAMPDDHPDAIEPAEALLFEEPADATPGDESWQTLDLPDQRDAIANAVAAIAASKASGEWNRQREADKAAWEAGAAKRDRDARFALFMASGRPPDEWKG</sequence>
<proteinExistence type="predicted"/>
<keyword evidence="3" id="KW-1185">Reference proteome</keyword>
<comment type="caution">
    <text evidence="2">The sequence shown here is derived from an EMBL/GenBank/DDBJ whole genome shotgun (WGS) entry which is preliminary data.</text>
</comment>
<protein>
    <submittedName>
        <fullName evidence="2">Uncharacterized protein</fullName>
    </submittedName>
</protein>
<evidence type="ECO:0000313" key="2">
    <source>
        <dbReference type="EMBL" id="MBJ6121639.1"/>
    </source>
</evidence>
<dbReference type="EMBL" id="JAELXS010000003">
    <property type="protein sequence ID" value="MBJ6121639.1"/>
    <property type="molecule type" value="Genomic_DNA"/>
</dbReference>
<accession>A0ABS0XNP1</accession>